<keyword evidence="3" id="KW-1185">Reference proteome</keyword>
<proteinExistence type="predicted"/>
<dbReference type="PATRIC" id="fig|762836.4.peg.3872"/>
<dbReference type="RefSeq" id="WP_070250024.1">
    <property type="nucleotide sequence ID" value="NZ_LROM01000103.1"/>
</dbReference>
<evidence type="ECO:0000256" key="1">
    <source>
        <dbReference type="SAM" id="SignalP"/>
    </source>
</evidence>
<comment type="caution">
    <text evidence="2">The sequence shown here is derived from an EMBL/GenBank/DDBJ whole genome shotgun (WGS) entry which is preliminary data.</text>
</comment>
<name>A0A1E7WFH7_9BURK</name>
<protein>
    <recommendedName>
        <fullName evidence="4">Outer membrane protein beta-barrel domain-containing protein</fullName>
    </recommendedName>
</protein>
<dbReference type="EMBL" id="LROM01000103">
    <property type="protein sequence ID" value="OEZ97008.1"/>
    <property type="molecule type" value="Genomic_DNA"/>
</dbReference>
<accession>A0A1E7WFH7</accession>
<gene>
    <name evidence="2" type="ORF">DUPY_37540</name>
</gene>
<evidence type="ECO:0000313" key="3">
    <source>
        <dbReference type="Proteomes" id="UP000175989"/>
    </source>
</evidence>
<evidence type="ECO:0000313" key="2">
    <source>
        <dbReference type="EMBL" id="OEZ97008.1"/>
    </source>
</evidence>
<sequence length="270" mass="29193">MSFRTPSARTAIYTASLLALSTVSALAFAEPSPALDRASLSVGAFYTEPRIKVEGDTEYGRIDTGTYKGDKTTLPRVKASVLIGDSHGFDFDYYRYDKDYNPGLSGSTNFNGQPLTGNGQLNAKLRLDLASVAYKWWLGQGADVFGIGIGGAYYRAGIEGTANGSINGISGNARYDESESAWAPLLELGYRHQFSPEARFYANANGIKKNGGDVNGHIYGGSVGMEWYVTPMVGVVAEYTASKISLRRDRDDTAVNVRLNGPAAYLKVRF</sequence>
<reference evidence="3" key="1">
    <citation type="journal article" date="2016" name="Front. Microbiol.">
        <title>Molecular Keys to the Janthinobacterium and Duganella spp. Interaction with the Plant Pathogen Fusarium graminearum.</title>
        <authorList>
            <person name="Haack F.S."/>
            <person name="Poehlein A."/>
            <person name="Kroger C."/>
            <person name="Voigt C.A."/>
            <person name="Piepenbring M."/>
            <person name="Bode H.B."/>
            <person name="Daniel R."/>
            <person name="Schafer W."/>
            <person name="Streit W.R."/>
        </authorList>
    </citation>
    <scope>NUCLEOTIDE SEQUENCE [LARGE SCALE GENOMIC DNA]</scope>
    <source>
        <strain evidence="3">T54</strain>
    </source>
</reference>
<feature type="signal peptide" evidence="1">
    <location>
        <begin position="1"/>
        <end position="29"/>
    </location>
</feature>
<feature type="chain" id="PRO_5009206949" description="Outer membrane protein beta-barrel domain-containing protein" evidence="1">
    <location>
        <begin position="30"/>
        <end position="270"/>
    </location>
</feature>
<dbReference type="OrthoDB" id="8716343at2"/>
<dbReference type="Proteomes" id="UP000175989">
    <property type="component" value="Unassembled WGS sequence"/>
</dbReference>
<dbReference type="InterPro" id="IPR036709">
    <property type="entry name" value="Autotransporte_beta_dom_sf"/>
</dbReference>
<keyword evidence="1" id="KW-0732">Signal</keyword>
<dbReference type="AlphaFoldDB" id="A0A1E7WFH7"/>
<dbReference type="SUPFAM" id="SSF103515">
    <property type="entry name" value="Autotransporter"/>
    <property type="match status" value="1"/>
</dbReference>
<evidence type="ECO:0008006" key="4">
    <source>
        <dbReference type="Google" id="ProtNLM"/>
    </source>
</evidence>
<organism evidence="2 3">
    <name type="scientific">Duganella phyllosphaerae</name>
    <dbReference type="NCBI Taxonomy" id="762836"/>
    <lineage>
        <taxon>Bacteria</taxon>
        <taxon>Pseudomonadati</taxon>
        <taxon>Pseudomonadota</taxon>
        <taxon>Betaproteobacteria</taxon>
        <taxon>Burkholderiales</taxon>
        <taxon>Oxalobacteraceae</taxon>
        <taxon>Telluria group</taxon>
        <taxon>Duganella</taxon>
    </lineage>
</organism>